<dbReference type="Gene3D" id="3.40.50.720">
    <property type="entry name" value="NAD(P)-binding Rossmann-like Domain"/>
    <property type="match status" value="2"/>
</dbReference>
<name>A0A0B6TTB2_9CORY</name>
<keyword evidence="5" id="KW-1185">Reference proteome</keyword>
<sequence length="306" mass="32934">MKFAFQPKQWPDAIAEIEAAGHEYVEEVYDADFLVFNGGPGTFPDPLPSNIRYVQAAFAGVDALYDAGLIRPGGVRWACASGLYDDTVAESTIGLILAQMHMHKTVTLAKSFSVRREIDAGKQWLFDDKTVAIIGAGRIAAKLIEMLPVFGVHIIAVTRSGREVAGADESFAMADAGKVWGEADIVVVLAPLTDETRHMINRDVFALMKPSAVLVNVARGPLVHTDDLVEALRSGQIGGAALDVTDPEPLPDGHPLWDLPQCLITPHTANTFTVIEQRMGGLVVANAAAFEAGERMPNEVNLETGY</sequence>
<gene>
    <name evidence="4" type="ORF">B840_09490</name>
</gene>
<evidence type="ECO:0000313" key="4">
    <source>
        <dbReference type="EMBL" id="AJK69489.1"/>
    </source>
</evidence>
<dbReference type="PANTHER" id="PTHR10996">
    <property type="entry name" value="2-HYDROXYACID DEHYDROGENASE-RELATED"/>
    <property type="match status" value="1"/>
</dbReference>
<organism evidence="4 5">
    <name type="scientific">Corynebacterium marinum DSM 44953</name>
    <dbReference type="NCBI Taxonomy" id="1224162"/>
    <lineage>
        <taxon>Bacteria</taxon>
        <taxon>Bacillati</taxon>
        <taxon>Actinomycetota</taxon>
        <taxon>Actinomycetes</taxon>
        <taxon>Mycobacteriales</taxon>
        <taxon>Corynebacteriaceae</taxon>
        <taxon>Corynebacterium</taxon>
    </lineage>
</organism>
<keyword evidence="2" id="KW-0520">NAD</keyword>
<keyword evidence="1" id="KW-0560">Oxidoreductase</keyword>
<evidence type="ECO:0000313" key="5">
    <source>
        <dbReference type="Proteomes" id="UP000031928"/>
    </source>
</evidence>
<dbReference type="EMBL" id="CP007790">
    <property type="protein sequence ID" value="AJK69489.1"/>
    <property type="molecule type" value="Genomic_DNA"/>
</dbReference>
<dbReference type="InterPro" id="IPR006140">
    <property type="entry name" value="D-isomer_DH_NAD-bd"/>
</dbReference>
<proteinExistence type="predicted"/>
<accession>A0A0B6TTB2</accession>
<dbReference type="HOGENOM" id="CLU_019796_1_0_11"/>
<evidence type="ECO:0000259" key="3">
    <source>
        <dbReference type="Pfam" id="PF02826"/>
    </source>
</evidence>
<feature type="domain" description="D-isomer specific 2-hydroxyacid dehydrogenase NAD-binding" evidence="3">
    <location>
        <begin position="125"/>
        <end position="269"/>
    </location>
</feature>
<dbReference type="KEGG" id="cmq:B840_09490"/>
<dbReference type="AlphaFoldDB" id="A0A0B6TTB2"/>
<dbReference type="GO" id="GO:0030267">
    <property type="term" value="F:glyoxylate reductase (NADPH) activity"/>
    <property type="evidence" value="ECO:0007669"/>
    <property type="project" value="TreeGrafter"/>
</dbReference>
<protein>
    <recommendedName>
        <fullName evidence="3">D-isomer specific 2-hydroxyacid dehydrogenase NAD-binding domain-containing protein</fullName>
    </recommendedName>
</protein>
<dbReference type="RefSeq" id="WP_042621918.1">
    <property type="nucleotide sequence ID" value="NZ_CP007790.1"/>
</dbReference>
<dbReference type="Pfam" id="PF02826">
    <property type="entry name" value="2-Hacid_dh_C"/>
    <property type="match status" value="1"/>
</dbReference>
<dbReference type="InterPro" id="IPR050223">
    <property type="entry name" value="D-isomer_2-hydroxyacid_DH"/>
</dbReference>
<dbReference type="InterPro" id="IPR036291">
    <property type="entry name" value="NAD(P)-bd_dom_sf"/>
</dbReference>
<dbReference type="GO" id="GO:0016618">
    <property type="term" value="F:hydroxypyruvate reductase [NAD(P)H] activity"/>
    <property type="evidence" value="ECO:0007669"/>
    <property type="project" value="TreeGrafter"/>
</dbReference>
<dbReference type="OrthoDB" id="4324715at2"/>
<reference evidence="4 5" key="1">
    <citation type="submission" date="2014-05" db="EMBL/GenBank/DDBJ databases">
        <title>Complete genome sequence of Corynebacterium marinum DSM 44953.</title>
        <authorList>
            <person name="Schaffert L."/>
            <person name="Albersmeier A."/>
            <person name="Kalinowski J."/>
            <person name="Ruckert C."/>
        </authorList>
    </citation>
    <scope>NUCLEOTIDE SEQUENCE [LARGE SCALE GENOMIC DNA]</scope>
    <source>
        <strain evidence="4 5">DSM 44953</strain>
    </source>
</reference>
<dbReference type="STRING" id="1224162.B840_09490"/>
<evidence type="ECO:0000256" key="1">
    <source>
        <dbReference type="ARBA" id="ARBA00023002"/>
    </source>
</evidence>
<dbReference type="GO" id="GO:0051287">
    <property type="term" value="F:NAD binding"/>
    <property type="evidence" value="ECO:0007669"/>
    <property type="project" value="InterPro"/>
</dbReference>
<dbReference type="SUPFAM" id="SSF51735">
    <property type="entry name" value="NAD(P)-binding Rossmann-fold domains"/>
    <property type="match status" value="1"/>
</dbReference>
<dbReference type="PANTHER" id="PTHR10996:SF178">
    <property type="entry name" value="2-HYDROXYACID DEHYDROGENASE YGL185C-RELATED"/>
    <property type="match status" value="1"/>
</dbReference>
<evidence type="ECO:0000256" key="2">
    <source>
        <dbReference type="ARBA" id="ARBA00023027"/>
    </source>
</evidence>
<dbReference type="GO" id="GO:0005829">
    <property type="term" value="C:cytosol"/>
    <property type="evidence" value="ECO:0007669"/>
    <property type="project" value="TreeGrafter"/>
</dbReference>
<dbReference type="CDD" id="cd12159">
    <property type="entry name" value="2-Hacid_dh_2"/>
    <property type="match status" value="1"/>
</dbReference>
<dbReference type="Proteomes" id="UP000031928">
    <property type="component" value="Chromosome"/>
</dbReference>